<feature type="signal peptide" evidence="1">
    <location>
        <begin position="1"/>
        <end position="20"/>
    </location>
</feature>
<evidence type="ECO:0000313" key="4">
    <source>
        <dbReference type="WormBase" id="F36D1.12"/>
    </source>
</evidence>
<dbReference type="EMBL" id="BX284601">
    <property type="protein sequence ID" value="CAR31488.1"/>
    <property type="molecule type" value="Genomic_DNA"/>
</dbReference>
<accession>B5BM38</accession>
<dbReference type="HOGENOM" id="CLU_2560367_0_0_1"/>
<evidence type="ECO:0000313" key="3">
    <source>
        <dbReference type="Proteomes" id="UP000001940"/>
    </source>
</evidence>
<organism evidence="2 3">
    <name type="scientific">Caenorhabditis elegans</name>
    <dbReference type="NCBI Taxonomy" id="6239"/>
    <lineage>
        <taxon>Eukaryota</taxon>
        <taxon>Metazoa</taxon>
        <taxon>Ecdysozoa</taxon>
        <taxon>Nematoda</taxon>
        <taxon>Chromadorea</taxon>
        <taxon>Rhabditida</taxon>
        <taxon>Rhabditina</taxon>
        <taxon>Rhabditomorpha</taxon>
        <taxon>Rhabditoidea</taxon>
        <taxon>Rhabditidae</taxon>
        <taxon>Peloderinae</taxon>
        <taxon>Caenorhabditis</taxon>
    </lineage>
</organism>
<keyword evidence="1" id="KW-0732">Signal</keyword>
<dbReference type="Bgee" id="WBGene00086556">
    <property type="expression patterns" value="Expressed in larva and 1 other cell type or tissue"/>
</dbReference>
<dbReference type="PaxDb" id="6239-F36D1.12"/>
<dbReference type="AlphaFoldDB" id="B5BM38"/>
<feature type="chain" id="PRO_5002830219" evidence="1">
    <location>
        <begin position="21"/>
        <end position="82"/>
    </location>
</feature>
<dbReference type="GeneID" id="7040124"/>
<proteinExistence type="predicted"/>
<sequence length="82" mass="9187">MSSTLLWVFVLMLAPSLGNTKPMLHFLEGHLSRVDLCLSMFETAGVRRSKEDIYQECYENPSAFFSIEAPSTTTPQPSTSEI</sequence>
<dbReference type="WormBase" id="F36D1.12">
    <property type="protein sequence ID" value="CE42933"/>
    <property type="gene ID" value="WBGene00086556"/>
</dbReference>
<protein>
    <submittedName>
        <fullName evidence="2">Neuropeptide-Like Protein</fullName>
    </submittedName>
</protein>
<reference evidence="2 3" key="1">
    <citation type="journal article" date="1998" name="Science">
        <title>Genome sequence of the nematode C. elegans: a platform for investigating biology.</title>
        <authorList>
            <consortium name="The C. elegans sequencing consortium"/>
            <person name="Sulson J.E."/>
            <person name="Waterston R."/>
        </authorList>
    </citation>
    <scope>NUCLEOTIDE SEQUENCE [LARGE SCALE GENOMIC DNA]</scope>
    <source>
        <strain evidence="2 3">Bristol N2</strain>
    </source>
</reference>
<dbReference type="RefSeq" id="NP_001129771.1">
    <property type="nucleotide sequence ID" value="NM_001136299.1"/>
</dbReference>
<dbReference type="Proteomes" id="UP000001940">
    <property type="component" value="Chromosome I"/>
</dbReference>
<dbReference type="KEGG" id="cel:CELE_F36D1.12"/>
<gene>
    <name evidence="2" type="ORF">CELE_F36D1.12</name>
    <name evidence="2 4" type="ORF">F36D1.12</name>
</gene>
<dbReference type="CTD" id="7040124"/>
<dbReference type="AGR" id="WB:WBGene00086556"/>
<name>B5BM38_CAEEL</name>
<dbReference type="InParanoid" id="B5BM38"/>
<keyword evidence="3" id="KW-1185">Reference proteome</keyword>
<evidence type="ECO:0000313" key="2">
    <source>
        <dbReference type="EMBL" id="CAR31488.1"/>
    </source>
</evidence>
<evidence type="ECO:0000256" key="1">
    <source>
        <dbReference type="SAM" id="SignalP"/>
    </source>
</evidence>